<reference evidence="2 3" key="1">
    <citation type="submission" date="2017-09" db="EMBL/GenBank/DDBJ databases">
        <title>Depth-based differentiation of microbial function through sediment-hosted aquifers and enrichment of novel symbionts in the deep terrestrial subsurface.</title>
        <authorList>
            <person name="Probst A.J."/>
            <person name="Ladd B."/>
            <person name="Jarett J.K."/>
            <person name="Geller-Mcgrath D.E."/>
            <person name="Sieber C.M."/>
            <person name="Emerson J.B."/>
            <person name="Anantharaman K."/>
            <person name="Thomas B.C."/>
            <person name="Malmstrom R."/>
            <person name="Stieglmeier M."/>
            <person name="Klingl A."/>
            <person name="Woyke T."/>
            <person name="Ryan C.M."/>
            <person name="Banfield J.F."/>
        </authorList>
    </citation>
    <scope>NUCLEOTIDE SEQUENCE [LARGE SCALE GENOMIC DNA]</scope>
    <source>
        <strain evidence="2">CG17_big_fil_post_rev_8_21_14_2_50_48_46</strain>
    </source>
</reference>
<accession>A0A2M7FY60</accession>
<evidence type="ECO:0000313" key="3">
    <source>
        <dbReference type="Proteomes" id="UP000231019"/>
    </source>
</evidence>
<comment type="caution">
    <text evidence="2">The sequence shown here is derived from an EMBL/GenBank/DDBJ whole genome shotgun (WGS) entry which is preliminary data.</text>
</comment>
<evidence type="ECO:0000256" key="1">
    <source>
        <dbReference type="SAM" id="MobiDB-lite"/>
    </source>
</evidence>
<feature type="region of interest" description="Disordered" evidence="1">
    <location>
        <begin position="134"/>
        <end position="159"/>
    </location>
</feature>
<dbReference type="AlphaFoldDB" id="A0A2M7FY60"/>
<gene>
    <name evidence="2" type="ORF">COW36_23245</name>
</gene>
<evidence type="ECO:0000313" key="2">
    <source>
        <dbReference type="EMBL" id="PIW13960.1"/>
    </source>
</evidence>
<proteinExistence type="predicted"/>
<name>A0A2M7FY60_9BACT</name>
<sequence length="171" mass="18269">MIDLSKVTDLLKATQGLAQLQQQANVSQQNQANAASGQAQAADPATSKLFAQLGAVIANANTQSPATQDPNRTALLRQAAVISSKTKALMAKADALEAMLNLAPTPESVDVGELFEDFKKIMEDLSKDMDALNKKAQERKDQNSMTLEQKPTAMKAGEHVGDLSFNKTLTV</sequence>
<dbReference type="EMBL" id="PFFQ01000065">
    <property type="protein sequence ID" value="PIW13960.1"/>
    <property type="molecule type" value="Genomic_DNA"/>
</dbReference>
<protein>
    <submittedName>
        <fullName evidence="2">Uncharacterized protein</fullName>
    </submittedName>
</protein>
<dbReference type="Proteomes" id="UP000231019">
    <property type="component" value="Unassembled WGS sequence"/>
</dbReference>
<organism evidence="2 3">
    <name type="scientific">bacterium (Candidatus Blackallbacteria) CG17_big_fil_post_rev_8_21_14_2_50_48_46</name>
    <dbReference type="NCBI Taxonomy" id="2014261"/>
    <lineage>
        <taxon>Bacteria</taxon>
        <taxon>Candidatus Blackallbacteria</taxon>
    </lineage>
</organism>